<sequence>MTTTHPAGEPHRPHVTGGPRAMDGPPVTGGPQVTGGPPYEPGTAGEPYQQPPYHPYRPHQPPGPPWLRTGAPPPPVPPLPYHRLALVAGSHRWWRPLVGTGVVFLGAVLVTLLVFGGGEIAGAVLDRPRDADGVVVWGPIGDTALLLLSLGLCIPLVLLAARWTGRRPAGTVASVAGALRWRWLGLCLAVALPVAGATLGLSLLLPGADVGAPEWTWAGATTFLLGLATVCLLVPFQAAAEEYVFRGWLTQTVGAWCRSPWIAVVPQAVLFAAAHGWGTPWGFADLVVFGLIAGLLTIRTGGLEAAIALHVLNNLLPLGILSATVDGLGIEETAADMDWTMLALDVPLVALYAAAVVWLARRRGVATQTTPQATPQA</sequence>
<feature type="compositionally biased region" description="Low complexity" evidence="1">
    <location>
        <begin position="24"/>
        <end position="37"/>
    </location>
</feature>
<feature type="transmembrane region" description="Helical" evidence="2">
    <location>
        <begin position="305"/>
        <end position="325"/>
    </location>
</feature>
<feature type="transmembrane region" description="Helical" evidence="2">
    <location>
        <begin position="183"/>
        <end position="205"/>
    </location>
</feature>
<evidence type="ECO:0000313" key="5">
    <source>
        <dbReference type="Proteomes" id="UP001271723"/>
    </source>
</evidence>
<reference evidence="4 5" key="1">
    <citation type="journal article" date="2023" name="Microb. Genom.">
        <title>Mesoterricola silvestris gen. nov., sp. nov., Mesoterricola sediminis sp. nov., Geothrix oryzae sp. nov., Geothrix edaphica sp. nov., Geothrix rubra sp. nov., and Geothrix limicola sp. nov., six novel members of Acidobacteriota isolated from soils.</title>
        <authorList>
            <person name="Weisberg A.J."/>
            <person name="Pearce E."/>
            <person name="Kramer C.G."/>
            <person name="Chang J.H."/>
            <person name="Clarke C.R."/>
        </authorList>
    </citation>
    <scope>NUCLEOTIDE SEQUENCE [LARGE SCALE GENOMIC DNA]</scope>
    <source>
        <strain evidence="4 5">NRRL_B-2795</strain>
    </source>
</reference>
<evidence type="ECO:0000256" key="2">
    <source>
        <dbReference type="SAM" id="Phobius"/>
    </source>
</evidence>
<feature type="transmembrane region" description="Helical" evidence="2">
    <location>
        <begin position="337"/>
        <end position="360"/>
    </location>
</feature>
<dbReference type="InterPro" id="IPR003675">
    <property type="entry name" value="Rce1/LyrA-like_dom"/>
</dbReference>
<keyword evidence="5" id="KW-1185">Reference proteome</keyword>
<feature type="compositionally biased region" description="Pro residues" evidence="1">
    <location>
        <begin position="49"/>
        <end position="71"/>
    </location>
</feature>
<evidence type="ECO:0000259" key="3">
    <source>
        <dbReference type="Pfam" id="PF02517"/>
    </source>
</evidence>
<feature type="domain" description="CAAX prenyl protease 2/Lysostaphin resistance protein A-like" evidence="3">
    <location>
        <begin position="227"/>
        <end position="316"/>
    </location>
</feature>
<evidence type="ECO:0000313" key="4">
    <source>
        <dbReference type="EMBL" id="MDX2913771.1"/>
    </source>
</evidence>
<dbReference type="EMBL" id="JARAVY010000016">
    <property type="protein sequence ID" value="MDX2913771.1"/>
    <property type="molecule type" value="Genomic_DNA"/>
</dbReference>
<feature type="region of interest" description="Disordered" evidence="1">
    <location>
        <begin position="1"/>
        <end position="71"/>
    </location>
</feature>
<dbReference type="Proteomes" id="UP001271723">
    <property type="component" value="Unassembled WGS sequence"/>
</dbReference>
<feature type="transmembrane region" description="Helical" evidence="2">
    <location>
        <begin position="248"/>
        <end position="274"/>
    </location>
</feature>
<feature type="transmembrane region" description="Helical" evidence="2">
    <location>
        <begin position="144"/>
        <end position="163"/>
    </location>
</feature>
<keyword evidence="2" id="KW-0472">Membrane</keyword>
<keyword evidence="4" id="KW-0378">Hydrolase</keyword>
<keyword evidence="2" id="KW-1133">Transmembrane helix</keyword>
<dbReference type="GO" id="GO:0006508">
    <property type="term" value="P:proteolysis"/>
    <property type="evidence" value="ECO:0007669"/>
    <property type="project" value="UniProtKB-KW"/>
</dbReference>
<dbReference type="Pfam" id="PF02517">
    <property type="entry name" value="Rce1-like"/>
    <property type="match status" value="1"/>
</dbReference>
<dbReference type="GO" id="GO:0008233">
    <property type="term" value="F:peptidase activity"/>
    <property type="evidence" value="ECO:0007669"/>
    <property type="project" value="UniProtKB-KW"/>
</dbReference>
<comment type="caution">
    <text evidence="4">The sequence shown here is derived from an EMBL/GenBank/DDBJ whole genome shotgun (WGS) entry which is preliminary data.</text>
</comment>
<feature type="transmembrane region" description="Helical" evidence="2">
    <location>
        <begin position="102"/>
        <end position="124"/>
    </location>
</feature>
<dbReference type="PANTHER" id="PTHR39430:SF1">
    <property type="entry name" value="PROTEASE"/>
    <property type="match status" value="1"/>
</dbReference>
<name>A0ABU4LEE4_9ACTN</name>
<proteinExistence type="predicted"/>
<protein>
    <submittedName>
        <fullName evidence="4">CPBP family glutamic-type intramembrane protease</fullName>
        <ecNumber evidence="4">3.4.-.-</ecNumber>
    </submittedName>
</protein>
<gene>
    <name evidence="4" type="ORF">PV517_34530</name>
</gene>
<feature type="transmembrane region" description="Helical" evidence="2">
    <location>
        <begin position="280"/>
        <end position="298"/>
    </location>
</feature>
<dbReference type="PANTHER" id="PTHR39430">
    <property type="entry name" value="MEMBRANE-ASSOCIATED PROTEASE-RELATED"/>
    <property type="match status" value="1"/>
</dbReference>
<dbReference type="EC" id="3.4.-.-" evidence="4"/>
<accession>A0ABU4LEE4</accession>
<dbReference type="RefSeq" id="WP_256965630.1">
    <property type="nucleotide sequence ID" value="NZ_JAGJBZ010000003.1"/>
</dbReference>
<keyword evidence="4" id="KW-0645">Protease</keyword>
<organism evidence="4 5">
    <name type="scientific">Streptomyces griseiscabiei</name>
    <dbReference type="NCBI Taxonomy" id="2993540"/>
    <lineage>
        <taxon>Bacteria</taxon>
        <taxon>Bacillati</taxon>
        <taxon>Actinomycetota</taxon>
        <taxon>Actinomycetes</taxon>
        <taxon>Kitasatosporales</taxon>
        <taxon>Streptomycetaceae</taxon>
        <taxon>Streptomyces</taxon>
    </lineage>
</organism>
<evidence type="ECO:0000256" key="1">
    <source>
        <dbReference type="SAM" id="MobiDB-lite"/>
    </source>
</evidence>
<feature type="transmembrane region" description="Helical" evidence="2">
    <location>
        <begin position="217"/>
        <end position="236"/>
    </location>
</feature>
<keyword evidence="2" id="KW-0812">Transmembrane</keyword>